<keyword evidence="3" id="KW-1185">Reference proteome</keyword>
<dbReference type="Proteomes" id="UP000284892">
    <property type="component" value="Unassembled WGS sequence"/>
</dbReference>
<dbReference type="InterPro" id="IPR006121">
    <property type="entry name" value="HMA_dom"/>
</dbReference>
<dbReference type="SUPFAM" id="SSF55008">
    <property type="entry name" value="HMA, heavy metal-associated domain"/>
    <property type="match status" value="1"/>
</dbReference>
<dbReference type="Gene3D" id="3.30.70.100">
    <property type="match status" value="1"/>
</dbReference>
<accession>A0A420DER4</accession>
<dbReference type="OrthoDB" id="677920at2"/>
<feature type="domain" description="HMA" evidence="1">
    <location>
        <begin position="1"/>
        <end position="66"/>
    </location>
</feature>
<evidence type="ECO:0000313" key="2">
    <source>
        <dbReference type="EMBL" id="RKE90794.1"/>
    </source>
</evidence>
<proteinExistence type="predicted"/>
<evidence type="ECO:0000259" key="1">
    <source>
        <dbReference type="PROSITE" id="PS50846"/>
    </source>
</evidence>
<dbReference type="RefSeq" id="WP_120202639.1">
    <property type="nucleotide sequence ID" value="NZ_RAQJ01000007.1"/>
</dbReference>
<gene>
    <name evidence="2" type="ORF">BXY80_2636</name>
</gene>
<evidence type="ECO:0000313" key="3">
    <source>
        <dbReference type="Proteomes" id="UP000284892"/>
    </source>
</evidence>
<dbReference type="AlphaFoldDB" id="A0A420DER4"/>
<dbReference type="PROSITE" id="PS50846">
    <property type="entry name" value="HMA_2"/>
    <property type="match status" value="1"/>
</dbReference>
<name>A0A420DER4_9FLAO</name>
<dbReference type="Pfam" id="PF00403">
    <property type="entry name" value="HMA"/>
    <property type="match status" value="1"/>
</dbReference>
<dbReference type="GO" id="GO:0046872">
    <property type="term" value="F:metal ion binding"/>
    <property type="evidence" value="ECO:0007669"/>
    <property type="project" value="InterPro"/>
</dbReference>
<dbReference type="CDD" id="cd00371">
    <property type="entry name" value="HMA"/>
    <property type="match status" value="1"/>
</dbReference>
<reference evidence="2 3" key="1">
    <citation type="submission" date="2018-09" db="EMBL/GenBank/DDBJ databases">
        <title>Genomic Encyclopedia of Archaeal and Bacterial Type Strains, Phase II (KMG-II): from individual species to whole genera.</title>
        <authorList>
            <person name="Goeker M."/>
        </authorList>
    </citation>
    <scope>NUCLEOTIDE SEQUENCE [LARGE SCALE GENOMIC DNA]</scope>
    <source>
        <strain evidence="2 3">DSM 26283</strain>
    </source>
</reference>
<protein>
    <submittedName>
        <fullName evidence="2">Copper chaperone CopZ</fullName>
    </submittedName>
</protein>
<sequence length="89" mass="9789">MKTTLNIQNLKCGGCANTIITRLEDLKHINNVIVDNDNHSVSFSYETENDYDEAKALLSKLGYPAEGELNPITKKAKSFVSCAVGRINS</sequence>
<comment type="caution">
    <text evidence="2">The sequence shown here is derived from an EMBL/GenBank/DDBJ whole genome shotgun (WGS) entry which is preliminary data.</text>
</comment>
<dbReference type="InterPro" id="IPR036163">
    <property type="entry name" value="HMA_dom_sf"/>
</dbReference>
<organism evidence="2 3">
    <name type="scientific">Ichthyenterobacterium magnum</name>
    <dbReference type="NCBI Taxonomy" id="1230530"/>
    <lineage>
        <taxon>Bacteria</taxon>
        <taxon>Pseudomonadati</taxon>
        <taxon>Bacteroidota</taxon>
        <taxon>Flavobacteriia</taxon>
        <taxon>Flavobacteriales</taxon>
        <taxon>Flavobacteriaceae</taxon>
        <taxon>Ichthyenterobacterium</taxon>
    </lineage>
</organism>
<dbReference type="EMBL" id="RAQJ01000007">
    <property type="protein sequence ID" value="RKE90794.1"/>
    <property type="molecule type" value="Genomic_DNA"/>
</dbReference>